<accession>A0AAD8P489</accession>
<reference evidence="1" key="1">
    <citation type="journal article" date="2023" name="bioRxiv">
        <title>Improved chromosome-level genome assembly for marigold (Tagetes erecta).</title>
        <authorList>
            <person name="Jiang F."/>
            <person name="Yuan L."/>
            <person name="Wang S."/>
            <person name="Wang H."/>
            <person name="Xu D."/>
            <person name="Wang A."/>
            <person name="Fan W."/>
        </authorList>
    </citation>
    <scope>NUCLEOTIDE SEQUENCE</scope>
    <source>
        <strain evidence="1">WSJ</strain>
        <tissue evidence="1">Leaf</tissue>
    </source>
</reference>
<sequence>MTTSTSNSCGFYGGNIGHMEASESNINNVAPSVSMIIREIVVCALLCLRSKSKNKGPITLANFSFCPGPRNQKLVLSLHLKFHIFFIILSNFSICTKKNSILIKD</sequence>
<proteinExistence type="predicted"/>
<evidence type="ECO:0000313" key="2">
    <source>
        <dbReference type="Proteomes" id="UP001229421"/>
    </source>
</evidence>
<comment type="caution">
    <text evidence="1">The sequence shown here is derived from an EMBL/GenBank/DDBJ whole genome shotgun (WGS) entry which is preliminary data.</text>
</comment>
<organism evidence="1 2">
    <name type="scientific">Tagetes erecta</name>
    <name type="common">African marigold</name>
    <dbReference type="NCBI Taxonomy" id="13708"/>
    <lineage>
        <taxon>Eukaryota</taxon>
        <taxon>Viridiplantae</taxon>
        <taxon>Streptophyta</taxon>
        <taxon>Embryophyta</taxon>
        <taxon>Tracheophyta</taxon>
        <taxon>Spermatophyta</taxon>
        <taxon>Magnoliopsida</taxon>
        <taxon>eudicotyledons</taxon>
        <taxon>Gunneridae</taxon>
        <taxon>Pentapetalae</taxon>
        <taxon>asterids</taxon>
        <taxon>campanulids</taxon>
        <taxon>Asterales</taxon>
        <taxon>Asteraceae</taxon>
        <taxon>Asteroideae</taxon>
        <taxon>Heliantheae alliance</taxon>
        <taxon>Tageteae</taxon>
        <taxon>Tagetes</taxon>
    </lineage>
</organism>
<protein>
    <submittedName>
        <fullName evidence="1">Uncharacterized protein</fullName>
    </submittedName>
</protein>
<gene>
    <name evidence="1" type="ORF">QVD17_07829</name>
</gene>
<evidence type="ECO:0000313" key="1">
    <source>
        <dbReference type="EMBL" id="KAK1431372.1"/>
    </source>
</evidence>
<dbReference type="AlphaFoldDB" id="A0AAD8P489"/>
<keyword evidence="2" id="KW-1185">Reference proteome</keyword>
<dbReference type="Proteomes" id="UP001229421">
    <property type="component" value="Unassembled WGS sequence"/>
</dbReference>
<name>A0AAD8P489_TARER</name>
<dbReference type="EMBL" id="JAUHHV010000002">
    <property type="protein sequence ID" value="KAK1431372.1"/>
    <property type="molecule type" value="Genomic_DNA"/>
</dbReference>